<organism evidence="2 3">
    <name type="scientific">Phytophthora palmivora</name>
    <dbReference type="NCBI Taxonomy" id="4796"/>
    <lineage>
        <taxon>Eukaryota</taxon>
        <taxon>Sar</taxon>
        <taxon>Stramenopiles</taxon>
        <taxon>Oomycota</taxon>
        <taxon>Peronosporomycetes</taxon>
        <taxon>Peronosporales</taxon>
        <taxon>Peronosporaceae</taxon>
        <taxon>Phytophthora</taxon>
    </lineage>
</organism>
<dbReference type="EMBL" id="NCKW01001820">
    <property type="protein sequence ID" value="POM79256.1"/>
    <property type="molecule type" value="Genomic_DNA"/>
</dbReference>
<keyword evidence="3" id="KW-1185">Reference proteome</keyword>
<name>A0A2P4YNA6_9STRA</name>
<dbReference type="OrthoDB" id="27109at2759"/>
<protein>
    <submittedName>
        <fullName evidence="2">Uncharacterized protein</fullName>
    </submittedName>
</protein>
<dbReference type="Proteomes" id="UP000237271">
    <property type="component" value="Unassembled WGS sequence"/>
</dbReference>
<reference evidence="2 3" key="1">
    <citation type="journal article" date="2017" name="Genome Biol. Evol.">
        <title>Phytophthora megakarya and P. palmivora, closely related causal agents of cacao black pod rot, underwent increases in genome sizes and gene numbers by different mechanisms.</title>
        <authorList>
            <person name="Ali S.S."/>
            <person name="Shao J."/>
            <person name="Lary D.J."/>
            <person name="Kronmiller B."/>
            <person name="Shen D."/>
            <person name="Strem M.D."/>
            <person name="Amoako-Attah I."/>
            <person name="Akrofi A.Y."/>
            <person name="Begoude B.A."/>
            <person name="Ten Hoopen G.M."/>
            <person name="Coulibaly K."/>
            <person name="Kebe B.I."/>
            <person name="Melnick R.L."/>
            <person name="Guiltinan M.J."/>
            <person name="Tyler B.M."/>
            <person name="Meinhardt L.W."/>
            <person name="Bailey B.A."/>
        </authorList>
    </citation>
    <scope>NUCLEOTIDE SEQUENCE [LARGE SCALE GENOMIC DNA]</scope>
    <source>
        <strain evidence="3">sbr112.9</strain>
    </source>
</reference>
<comment type="caution">
    <text evidence="2">The sequence shown here is derived from an EMBL/GenBank/DDBJ whole genome shotgun (WGS) entry which is preliminary data.</text>
</comment>
<evidence type="ECO:0000256" key="1">
    <source>
        <dbReference type="SAM" id="MobiDB-lite"/>
    </source>
</evidence>
<dbReference type="AlphaFoldDB" id="A0A2P4YNA6"/>
<proteinExistence type="predicted"/>
<evidence type="ECO:0000313" key="3">
    <source>
        <dbReference type="Proteomes" id="UP000237271"/>
    </source>
</evidence>
<feature type="region of interest" description="Disordered" evidence="1">
    <location>
        <begin position="24"/>
        <end position="51"/>
    </location>
</feature>
<gene>
    <name evidence="2" type="ORF">PHPALM_3119</name>
</gene>
<accession>A0A2P4YNA6</accession>
<sequence length="151" mass="16923">MEFSKVKQLGSISRDDVRHTLHTHFHSSKPTTRPSIGTGVQKPKTEAETKRSFGTNTTSKYFVLCVTVQDSAHTAKSTAVQLELHYVQLLSNLSVDVRHSWNLTGLDTVEHNGIGPDKPKVAFALVFSGEPMSWQWLVETMERATAMHEFL</sequence>
<evidence type="ECO:0000313" key="2">
    <source>
        <dbReference type="EMBL" id="POM79256.1"/>
    </source>
</evidence>